<dbReference type="InterPro" id="IPR003115">
    <property type="entry name" value="ParB_N"/>
</dbReference>
<gene>
    <name evidence="3" type="primary">spo0C</name>
    <name evidence="3" type="ORF">ENKNEFLB_01596</name>
</gene>
<reference evidence="3 4" key="1">
    <citation type="submission" date="2021-05" db="EMBL/GenBank/DDBJ databases">
        <title>Complete genome of Nocardioides aquaticus KCTC 9944T isolated from meromictic and hypersaline Ekho Lake, Antarctica.</title>
        <authorList>
            <person name="Hwang K."/>
            <person name="Kim K.M."/>
            <person name="Choe H."/>
        </authorList>
    </citation>
    <scope>NUCLEOTIDE SEQUENCE [LARGE SCALE GENOMIC DNA]</scope>
    <source>
        <strain evidence="3 4">KCTC 9944</strain>
    </source>
</reference>
<feature type="coiled-coil region" evidence="1">
    <location>
        <begin position="308"/>
        <end position="335"/>
    </location>
</feature>
<evidence type="ECO:0000313" key="3">
    <source>
        <dbReference type="EMBL" id="QVT79215.1"/>
    </source>
</evidence>
<dbReference type="RefSeq" id="WP_214058695.1">
    <property type="nucleotide sequence ID" value="NZ_CP075371.1"/>
</dbReference>
<dbReference type="SUPFAM" id="SSF109709">
    <property type="entry name" value="KorB DNA-binding domain-like"/>
    <property type="match status" value="1"/>
</dbReference>
<feature type="domain" description="ParB-like N-terminal" evidence="2">
    <location>
        <begin position="7"/>
        <end position="96"/>
    </location>
</feature>
<dbReference type="PANTHER" id="PTHR33375">
    <property type="entry name" value="CHROMOSOME-PARTITIONING PROTEIN PARB-RELATED"/>
    <property type="match status" value="1"/>
</dbReference>
<organism evidence="3 4">
    <name type="scientific">Nocardioides aquaticus</name>
    <dbReference type="NCBI Taxonomy" id="160826"/>
    <lineage>
        <taxon>Bacteria</taxon>
        <taxon>Bacillati</taxon>
        <taxon>Actinomycetota</taxon>
        <taxon>Actinomycetes</taxon>
        <taxon>Propionibacteriales</taxon>
        <taxon>Nocardioidaceae</taxon>
        <taxon>Nocardioides</taxon>
    </lineage>
</organism>
<keyword evidence="4" id="KW-1185">Reference proteome</keyword>
<name>A0ABX8EFD8_9ACTN</name>
<dbReference type="InterPro" id="IPR036086">
    <property type="entry name" value="ParB/Sulfiredoxin_sf"/>
</dbReference>
<sequence>MSDSQFVRLDPSTIKIGANVRTDLHADAKEFARSIKERGVLEPVTVYLDDDGGYVVLRGQRRTVVAAEVGLSEIPAQVIAKPDEADRITDQMVENLHRAGMRDGEIVNGVEQLALVGISAAQIAKRAALPRERVNAALSVADKEQTRARVVAGDLTLDEAAIFAEFEHDAQAVEQLERAKQFGRPLSHTAQRLRDDARERAVLFAEVDRLRAEGLPMLDPDEVRDVHRFRLSDHVRAADGEPVPEDEWPNLPGAAVVVVREWEYPETGDDSDEDDAEPVQVFTPVWICRDPEAAGLVQRWTYLTGTRMADASEDAHEAAAEAAREERRLVIANNKAWTSAEVVRRDWLRQFLTRKTPPQGAEALICEAVVGGQFTLTKAMDAAHPTLRELLGLDTASVYGGGRQAAEGLADQQATPKAATMTTLAAVVTAWEDSTGKHTWRNPNSWDARVLGALAKWGYQPSEVESLLLAAATTHDQPTDDQSVAV</sequence>
<dbReference type="Proteomes" id="UP000679307">
    <property type="component" value="Chromosome"/>
</dbReference>
<protein>
    <submittedName>
        <fullName evidence="3">Chromosome-partitioning protein Spo0J</fullName>
    </submittedName>
</protein>
<dbReference type="SMART" id="SM00470">
    <property type="entry name" value="ParB"/>
    <property type="match status" value="1"/>
</dbReference>
<dbReference type="Pfam" id="PF02195">
    <property type="entry name" value="ParB_N"/>
    <property type="match status" value="1"/>
</dbReference>
<accession>A0ABX8EFD8</accession>
<dbReference type="Gene3D" id="3.90.1530.30">
    <property type="match status" value="1"/>
</dbReference>
<proteinExistence type="predicted"/>
<dbReference type="Gene3D" id="1.10.10.2830">
    <property type="match status" value="1"/>
</dbReference>
<evidence type="ECO:0000256" key="1">
    <source>
        <dbReference type="SAM" id="Coils"/>
    </source>
</evidence>
<evidence type="ECO:0000313" key="4">
    <source>
        <dbReference type="Proteomes" id="UP000679307"/>
    </source>
</evidence>
<evidence type="ECO:0000259" key="2">
    <source>
        <dbReference type="SMART" id="SM00470"/>
    </source>
</evidence>
<keyword evidence="1" id="KW-0175">Coiled coil</keyword>
<dbReference type="InterPro" id="IPR050336">
    <property type="entry name" value="Chromosome_partition/occlusion"/>
</dbReference>
<dbReference type="EMBL" id="CP075371">
    <property type="protein sequence ID" value="QVT79215.1"/>
    <property type="molecule type" value="Genomic_DNA"/>
</dbReference>
<dbReference type="SUPFAM" id="SSF110849">
    <property type="entry name" value="ParB/Sulfiredoxin"/>
    <property type="match status" value="1"/>
</dbReference>
<dbReference type="PANTHER" id="PTHR33375:SF1">
    <property type="entry name" value="CHROMOSOME-PARTITIONING PROTEIN PARB-RELATED"/>
    <property type="match status" value="1"/>
</dbReference>